<reference evidence="1 2" key="1">
    <citation type="journal article" date="2013" name="PLoS ONE">
        <title>Genome-Wide Relatedness of Treponema pedis, from Gingiva and Necrotic Skin Lesions of Pigs, with the Human Oral Pathogen Treponema denticola.</title>
        <authorList>
            <person name="Svartstrom O."/>
            <person name="Mushtaq M."/>
            <person name="Pringle M."/>
            <person name="Segerman B."/>
        </authorList>
    </citation>
    <scope>NUCLEOTIDE SEQUENCE [LARGE SCALE GENOMIC DNA]</scope>
    <source>
        <strain evidence="1">T A4</strain>
    </source>
</reference>
<gene>
    <name evidence="1" type="ORF">TPE_1840</name>
</gene>
<dbReference type="Proteomes" id="UP000015620">
    <property type="component" value="Chromosome"/>
</dbReference>
<dbReference type="STRING" id="1291379.TPE_1840"/>
<keyword evidence="2" id="KW-1185">Reference proteome</keyword>
<organism evidence="1 2">
    <name type="scientific">Treponema pedis str. T A4</name>
    <dbReference type="NCBI Taxonomy" id="1291379"/>
    <lineage>
        <taxon>Bacteria</taxon>
        <taxon>Pseudomonadati</taxon>
        <taxon>Spirochaetota</taxon>
        <taxon>Spirochaetia</taxon>
        <taxon>Spirochaetales</taxon>
        <taxon>Treponemataceae</taxon>
        <taxon>Treponema</taxon>
    </lineage>
</organism>
<protein>
    <submittedName>
        <fullName evidence="1">Uncharacterized protein</fullName>
    </submittedName>
</protein>
<evidence type="ECO:0000313" key="2">
    <source>
        <dbReference type="Proteomes" id="UP000015620"/>
    </source>
</evidence>
<name>S6A8S0_9SPIR</name>
<dbReference type="EMBL" id="CP004120">
    <property type="protein sequence ID" value="AGT44314.1"/>
    <property type="molecule type" value="Genomic_DNA"/>
</dbReference>
<dbReference type="KEGG" id="tped:TPE_1840"/>
<dbReference type="HOGENOM" id="CLU_3049081_0_0_12"/>
<evidence type="ECO:0000313" key="1">
    <source>
        <dbReference type="EMBL" id="AGT44314.1"/>
    </source>
</evidence>
<proteinExistence type="predicted"/>
<sequence>MLNKILFLYIYRLKSIRTDNIHIFTIFAKFIKNLSKTFKFYFSLRFTYEKKSRD</sequence>
<accession>S6A8S0</accession>
<dbReference type="AlphaFoldDB" id="S6A8S0"/>